<feature type="compositionally biased region" description="Low complexity" evidence="7">
    <location>
        <begin position="25"/>
        <end position="38"/>
    </location>
</feature>
<feature type="region of interest" description="Disordered" evidence="7">
    <location>
        <begin position="573"/>
        <end position="598"/>
    </location>
</feature>
<protein>
    <submittedName>
        <fullName evidence="9">Vps54-like protein-domain-containing protein</fullName>
    </submittedName>
</protein>
<evidence type="ECO:0000256" key="1">
    <source>
        <dbReference type="ARBA" id="ARBA00004601"/>
    </source>
</evidence>
<comment type="subcellular location">
    <subcellularLocation>
        <location evidence="1">Golgi apparatus</location>
        <location evidence="1">trans-Golgi network</location>
    </subcellularLocation>
</comment>
<dbReference type="InterPro" id="IPR012501">
    <property type="entry name" value="Vps54_C"/>
</dbReference>
<dbReference type="AlphaFoldDB" id="A0A4V1IY51"/>
<evidence type="ECO:0000256" key="4">
    <source>
        <dbReference type="ARBA" id="ARBA00022927"/>
    </source>
</evidence>
<dbReference type="GO" id="GO:0006896">
    <property type="term" value="P:Golgi to vacuole transport"/>
    <property type="evidence" value="ECO:0007669"/>
    <property type="project" value="TreeGrafter"/>
</dbReference>
<feature type="compositionally biased region" description="Low complexity" evidence="7">
    <location>
        <begin position="127"/>
        <end position="137"/>
    </location>
</feature>
<keyword evidence="5" id="KW-0333">Golgi apparatus</keyword>
<keyword evidence="4" id="KW-0653">Protein transport</keyword>
<dbReference type="GO" id="GO:0019905">
    <property type="term" value="F:syntaxin binding"/>
    <property type="evidence" value="ECO:0007669"/>
    <property type="project" value="TreeGrafter"/>
</dbReference>
<evidence type="ECO:0000256" key="3">
    <source>
        <dbReference type="ARBA" id="ARBA00022448"/>
    </source>
</evidence>
<dbReference type="Pfam" id="PF07928">
    <property type="entry name" value="Vps54"/>
    <property type="match status" value="1"/>
</dbReference>
<feature type="region of interest" description="Disordered" evidence="7">
    <location>
        <begin position="379"/>
        <end position="429"/>
    </location>
</feature>
<dbReference type="PANTHER" id="PTHR12965">
    <property type="entry name" value="VACUOLAR PROTEIN SORTING 54"/>
    <property type="match status" value="1"/>
</dbReference>
<feature type="compositionally biased region" description="Polar residues" evidence="7">
    <location>
        <begin position="1"/>
        <end position="11"/>
    </location>
</feature>
<name>A0A4V1IY51_9FUNG</name>
<dbReference type="Proteomes" id="UP000267251">
    <property type="component" value="Unassembled WGS sequence"/>
</dbReference>
<dbReference type="GO" id="GO:0015031">
    <property type="term" value="P:protein transport"/>
    <property type="evidence" value="ECO:0007669"/>
    <property type="project" value="UniProtKB-KW"/>
</dbReference>
<keyword evidence="6" id="KW-0175">Coiled coil</keyword>
<feature type="region of interest" description="Disordered" evidence="7">
    <location>
        <begin position="808"/>
        <end position="856"/>
    </location>
</feature>
<sequence length="1191" mass="129829">MPPDSTRSTPSARLPSGGRPGEGQTTSPSSPTLSPPTSGNRARTHSTASNRRPTIGSSSSPRRDTLSTGQAGGRRWSSSTAVGRYAISGLLNDPTSKPPRTPTSSILGAFSSGTSSSRASGGGSEGSMGLKSSSKGGIRNEIPPITKTLIRRVRSVEFTPYLQNLDRAGYRAWKANSPYAQALHRARSQSISSAEQGYGKDKPMVSPLALTFQGTGNSLPELISHPAKDIPPLPELFTFPDFSLSNPDTFDALRQLFDTEAYDDPELSEGTEDREKGISPPRPLMRMQRGIGGHLDEVEAALLREISQKSPSFFATLDRLRDLHSGTNGAVEEVRLLRLEVAKARAKAEASVRLIRLGRQLRRARALRSAVSSIVHADNVCRNESPEDEGKEGEKEKEERDPPFTDALPSPPPLRPTASSSGSRVREVQEARQAVRTLLEDATSRPFPIPSAWVIRHLEAQLDGVAERGLVRLERQVVDSLLRLSTQGFPPEGVEKDAFHEEEDDKHRLEPEVERTRRLLQAVLQTNTEGEDRVGRVVQAFTAALIHQLDLLFGECCVPYGVAPTPTTGNFPSLPSSPALASIHSPPPRSPAPSSTMHREAVGRARAASFVDLEQSETFGRRVRFLDPQALLDLLRTLCAGQLPLVRGAVWVRSGLGLLTGLDESVCARMEVTGAEGVRRVGAEAQIRVRRLLELRADQTEQLGAVDFGRLRAGVGHFIHDLETLTREPAHILRVTLEEQSGAFAAHFHAQRYRHLSPVVDGEVWAQVEVPRSYQRLVDTLMSLIERPKDDEVMDAMERKKDENGLGIELDMGQGAGVSGGEEEGDESIIDSPFSPDLEASPTLSSNPNGGIRAPTPLQSIRHLLREAHRHLGSLDEGQGDRECGEGTEESVMPMAKKLHLGGTSYWTVGSTLVVLRLVGEYVECEAILEGEGTQGENGVVPDDRDSSVPGDGEESEVEREFIRGFMASGVAGILRQWNSLVEQAILGARAVETAELRNITAKHIALGAQAVGCMRTLLPALKECFVGGSGEDEEMFDEVDQLMSDHLNGLYDKFVEIMSERAMLHCQSIQAIDWDVAGVDLGQDGESGEGGGNEEGDEVDGSPSTYMLLLVKETTTLHRVLTRYLFQDVTRMVMTRVAEMYEEKLQEAMLSLRIKAARGKQRYFTEKIGSLDSVRGLGHGLHVAINNIRV</sequence>
<feature type="compositionally biased region" description="Low complexity" evidence="7">
    <location>
        <begin position="573"/>
        <end position="584"/>
    </location>
</feature>
<feature type="region of interest" description="Disordered" evidence="7">
    <location>
        <begin position="1"/>
        <end position="141"/>
    </location>
</feature>
<keyword evidence="3" id="KW-0813">Transport</keyword>
<evidence type="ECO:0000313" key="10">
    <source>
        <dbReference type="Proteomes" id="UP000267251"/>
    </source>
</evidence>
<reference evidence="10" key="1">
    <citation type="journal article" date="2018" name="Nat. Microbiol.">
        <title>Leveraging single-cell genomics to expand the fungal tree of life.</title>
        <authorList>
            <person name="Ahrendt S.R."/>
            <person name="Quandt C.A."/>
            <person name="Ciobanu D."/>
            <person name="Clum A."/>
            <person name="Salamov A."/>
            <person name="Andreopoulos B."/>
            <person name="Cheng J.F."/>
            <person name="Woyke T."/>
            <person name="Pelin A."/>
            <person name="Henrissat B."/>
            <person name="Reynolds N.K."/>
            <person name="Benny G.L."/>
            <person name="Smith M.E."/>
            <person name="James T.Y."/>
            <person name="Grigoriev I.V."/>
        </authorList>
    </citation>
    <scope>NUCLEOTIDE SEQUENCE [LARGE SCALE GENOMIC DNA]</scope>
</reference>
<gene>
    <name evidence="9" type="ORF">BJ684DRAFT_16254</name>
</gene>
<dbReference type="GO" id="GO:0000938">
    <property type="term" value="C:GARP complex"/>
    <property type="evidence" value="ECO:0007669"/>
    <property type="project" value="InterPro"/>
</dbReference>
<feature type="compositionally biased region" description="Low complexity" evidence="7">
    <location>
        <begin position="102"/>
        <end position="119"/>
    </location>
</feature>
<dbReference type="GO" id="GO:0005829">
    <property type="term" value="C:cytosol"/>
    <property type="evidence" value="ECO:0007669"/>
    <property type="project" value="GOC"/>
</dbReference>
<feature type="compositionally biased region" description="Basic and acidic residues" evidence="7">
    <location>
        <begin position="392"/>
        <end position="403"/>
    </location>
</feature>
<dbReference type="InterPro" id="IPR039745">
    <property type="entry name" value="Vps54"/>
</dbReference>
<dbReference type="PANTHER" id="PTHR12965:SF0">
    <property type="entry name" value="VACUOLAR PROTEIN SORTING-ASSOCIATED PROTEIN 54"/>
    <property type="match status" value="1"/>
</dbReference>
<evidence type="ECO:0000259" key="8">
    <source>
        <dbReference type="Pfam" id="PF07928"/>
    </source>
</evidence>
<proteinExistence type="inferred from homology"/>
<dbReference type="EMBL" id="KZ988046">
    <property type="protein sequence ID" value="RKP13339.1"/>
    <property type="molecule type" value="Genomic_DNA"/>
</dbReference>
<feature type="compositionally biased region" description="Polar residues" evidence="7">
    <location>
        <begin position="39"/>
        <end position="60"/>
    </location>
</feature>
<comment type="similarity">
    <text evidence="2">Belongs to the VPS54 family.</text>
</comment>
<dbReference type="GO" id="GO:0042147">
    <property type="term" value="P:retrograde transport, endosome to Golgi"/>
    <property type="evidence" value="ECO:0007669"/>
    <property type="project" value="InterPro"/>
</dbReference>
<accession>A0A4V1IY51</accession>
<feature type="region of interest" description="Disordered" evidence="7">
    <location>
        <begin position="265"/>
        <end position="284"/>
    </location>
</feature>
<organism evidence="9 10">
    <name type="scientific">Piptocephalis cylindrospora</name>
    <dbReference type="NCBI Taxonomy" id="1907219"/>
    <lineage>
        <taxon>Eukaryota</taxon>
        <taxon>Fungi</taxon>
        <taxon>Fungi incertae sedis</taxon>
        <taxon>Zoopagomycota</taxon>
        <taxon>Zoopagomycotina</taxon>
        <taxon>Zoopagomycetes</taxon>
        <taxon>Zoopagales</taxon>
        <taxon>Piptocephalidaceae</taxon>
        <taxon>Piptocephalis</taxon>
    </lineage>
</organism>
<evidence type="ECO:0000256" key="7">
    <source>
        <dbReference type="SAM" id="MobiDB-lite"/>
    </source>
</evidence>
<evidence type="ECO:0000256" key="2">
    <source>
        <dbReference type="ARBA" id="ARBA00009150"/>
    </source>
</evidence>
<keyword evidence="10" id="KW-1185">Reference proteome</keyword>
<evidence type="ECO:0000256" key="6">
    <source>
        <dbReference type="ARBA" id="ARBA00023054"/>
    </source>
</evidence>
<evidence type="ECO:0000256" key="5">
    <source>
        <dbReference type="ARBA" id="ARBA00023034"/>
    </source>
</evidence>
<feature type="domain" description="Vacuolar protein sorting-associated protein 54 C-terminal" evidence="8">
    <location>
        <begin position="968"/>
        <end position="1062"/>
    </location>
</feature>
<evidence type="ECO:0000313" key="9">
    <source>
        <dbReference type="EMBL" id="RKP13339.1"/>
    </source>
</evidence>
<dbReference type="OrthoDB" id="10259024at2759"/>
<feature type="region of interest" description="Disordered" evidence="7">
    <location>
        <begin position="933"/>
        <end position="955"/>
    </location>
</feature>